<keyword evidence="2" id="KW-1185">Reference proteome</keyword>
<dbReference type="RefSeq" id="WP_377522434.1">
    <property type="nucleotide sequence ID" value="NZ_JBHTLD010000007.1"/>
</dbReference>
<accession>A0ABW3SJV0</accession>
<reference evidence="2" key="1">
    <citation type="journal article" date="2019" name="Int. J. Syst. Evol. Microbiol.">
        <title>The Global Catalogue of Microorganisms (GCM) 10K type strain sequencing project: providing services to taxonomists for standard genome sequencing and annotation.</title>
        <authorList>
            <consortium name="The Broad Institute Genomics Platform"/>
            <consortium name="The Broad Institute Genome Sequencing Center for Infectious Disease"/>
            <person name="Wu L."/>
            <person name="Ma J."/>
        </authorList>
    </citation>
    <scope>NUCLEOTIDE SEQUENCE [LARGE SCALE GENOMIC DNA]</scope>
    <source>
        <strain evidence="2">JCM 31319</strain>
    </source>
</reference>
<gene>
    <name evidence="1" type="ORF">ACFQ2O_01790</name>
</gene>
<organism evidence="1 2">
    <name type="scientific">Pontibacter rugosus</name>
    <dbReference type="NCBI Taxonomy" id="1745966"/>
    <lineage>
        <taxon>Bacteria</taxon>
        <taxon>Pseudomonadati</taxon>
        <taxon>Bacteroidota</taxon>
        <taxon>Cytophagia</taxon>
        <taxon>Cytophagales</taxon>
        <taxon>Hymenobacteraceae</taxon>
        <taxon>Pontibacter</taxon>
    </lineage>
</organism>
<sequence length="338" mass="37924">MAFITTEITFKGQGDENFLDAGTVFKPMLQANALSSLGFDIRTDIVTYKDMYKVVPQRKVTRSKSNCGWNPYGQLAELIDDRIEVKKLGIEMEQCAEDFDGLILQTAKKLGVERADLTGTQLQSVLSTMAQEAAFHDMMRIMFLGDEASADEDYNQTDGIWKRLFTGVANSEVTKVGAGLGSDPLPAGAAEGILDGLYYGATPEMQDLDDSEKRFYVTRSIYNNWKQTLTKNKNLESSWAELKNGIKTLTYLGVPLIPLGFIDQSLRNDFVDAGTGKVINPHRALYAKPENLTIGMDQESDYQTAKFWYQEKEEMNYMRIKYKLGTALGWGEYIAVSY</sequence>
<proteinExistence type="predicted"/>
<evidence type="ECO:0000313" key="1">
    <source>
        <dbReference type="EMBL" id="MFD1184919.1"/>
    </source>
</evidence>
<evidence type="ECO:0000313" key="2">
    <source>
        <dbReference type="Proteomes" id="UP001597094"/>
    </source>
</evidence>
<evidence type="ECO:0008006" key="3">
    <source>
        <dbReference type="Google" id="ProtNLM"/>
    </source>
</evidence>
<name>A0ABW3SJV0_9BACT</name>
<dbReference type="EMBL" id="JBHTLD010000007">
    <property type="protein sequence ID" value="MFD1184919.1"/>
    <property type="molecule type" value="Genomic_DNA"/>
</dbReference>
<comment type="caution">
    <text evidence="1">The sequence shown here is derived from an EMBL/GenBank/DDBJ whole genome shotgun (WGS) entry which is preliminary data.</text>
</comment>
<protein>
    <recommendedName>
        <fullName evidence="3">Phage major capsid protein, HK97 family</fullName>
    </recommendedName>
</protein>
<dbReference type="Proteomes" id="UP001597094">
    <property type="component" value="Unassembled WGS sequence"/>
</dbReference>